<feature type="region of interest" description="Disordered" evidence="1">
    <location>
        <begin position="1"/>
        <end position="25"/>
    </location>
</feature>
<name>A0ABQ5MW01_9MICC</name>
<feature type="compositionally biased region" description="Basic residues" evidence="1">
    <location>
        <begin position="264"/>
        <end position="275"/>
    </location>
</feature>
<reference evidence="3 4" key="1">
    <citation type="journal article" date="2023" name="Int. J. Syst. Evol. Microbiol.">
        <title>Arthrobacter mangrovi sp. nov., an actinobacterium isolated from the rhizosphere of a mangrove.</title>
        <authorList>
            <person name="Hamada M."/>
            <person name="Saitou S."/>
            <person name="Enomoto N."/>
            <person name="Nanri K."/>
            <person name="Hidaka K."/>
            <person name="Miura T."/>
            <person name="Tamura T."/>
        </authorList>
    </citation>
    <scope>NUCLEOTIDE SEQUENCE [LARGE SCALE GENOMIC DNA]</scope>
    <source>
        <strain evidence="3 4">NBRC 112813</strain>
    </source>
</reference>
<organism evidence="3 4">
    <name type="scientific">Arthrobacter mangrovi</name>
    <dbReference type="NCBI Taxonomy" id="2966350"/>
    <lineage>
        <taxon>Bacteria</taxon>
        <taxon>Bacillati</taxon>
        <taxon>Actinomycetota</taxon>
        <taxon>Actinomycetes</taxon>
        <taxon>Micrococcales</taxon>
        <taxon>Micrococcaceae</taxon>
        <taxon>Arthrobacter</taxon>
    </lineage>
</organism>
<keyword evidence="4" id="KW-1185">Reference proteome</keyword>
<dbReference type="Pfam" id="PF08378">
    <property type="entry name" value="NERD"/>
    <property type="match status" value="1"/>
</dbReference>
<dbReference type="EMBL" id="BRVS01000009">
    <property type="protein sequence ID" value="GLB67832.1"/>
    <property type="molecule type" value="Genomic_DNA"/>
</dbReference>
<feature type="compositionally biased region" description="Low complexity" evidence="1">
    <location>
        <begin position="339"/>
        <end position="350"/>
    </location>
</feature>
<evidence type="ECO:0000313" key="4">
    <source>
        <dbReference type="Proteomes" id="UP001209654"/>
    </source>
</evidence>
<accession>A0ABQ5MW01</accession>
<dbReference type="Proteomes" id="UP001209654">
    <property type="component" value="Unassembled WGS sequence"/>
</dbReference>
<dbReference type="PROSITE" id="PS50965">
    <property type="entry name" value="NERD"/>
    <property type="match status" value="1"/>
</dbReference>
<evidence type="ECO:0000259" key="2">
    <source>
        <dbReference type="PROSITE" id="PS50965"/>
    </source>
</evidence>
<protein>
    <recommendedName>
        <fullName evidence="2">NERD domain-containing protein</fullName>
    </recommendedName>
</protein>
<gene>
    <name evidence="3" type="ORF">AHIS1636_22720</name>
</gene>
<evidence type="ECO:0000256" key="1">
    <source>
        <dbReference type="SAM" id="MobiDB-lite"/>
    </source>
</evidence>
<feature type="region of interest" description="Disordered" evidence="1">
    <location>
        <begin position="202"/>
        <end position="301"/>
    </location>
</feature>
<evidence type="ECO:0000313" key="3">
    <source>
        <dbReference type="EMBL" id="GLB67832.1"/>
    </source>
</evidence>
<feature type="region of interest" description="Disordered" evidence="1">
    <location>
        <begin position="327"/>
        <end position="350"/>
    </location>
</feature>
<comment type="caution">
    <text evidence="3">The sequence shown here is derived from an EMBL/GenBank/DDBJ whole genome shotgun (WGS) entry which is preliminary data.</text>
</comment>
<dbReference type="InterPro" id="IPR011528">
    <property type="entry name" value="NERD"/>
</dbReference>
<feature type="compositionally biased region" description="Low complexity" evidence="1">
    <location>
        <begin position="236"/>
        <end position="263"/>
    </location>
</feature>
<feature type="compositionally biased region" description="Basic residues" evidence="1">
    <location>
        <begin position="286"/>
        <end position="300"/>
    </location>
</feature>
<dbReference type="RefSeq" id="WP_264795945.1">
    <property type="nucleotide sequence ID" value="NZ_BRVS01000009.1"/>
</dbReference>
<proteinExistence type="predicted"/>
<feature type="domain" description="NERD" evidence="2">
    <location>
        <begin position="37"/>
        <end position="134"/>
    </location>
</feature>
<sequence length="350" mass="37159">MTAGERAAEQSRLAGERAAKLRRQAEQAERSARAWAAGAAGEVQVAAELRELEARGWRLLNDAHWPGRPKANLDHVLVGPGGILVIDAKNWTGRVELRNGRLTQNGYSRLRETTGALEQGAAVAAVLEPQHRRLVQGWICLVNHPELRSETADGVRVVGLASLRFAVSSLPPVLDPAEVEIVFHYLRQLLLGPRSPQLLNSGAAGVPGLRPDYSPEPAQVPAPERAPRRNLQAHVPTGQPAAAPASGSSAPAATAGQPSAAAAKGRRSAKGRRRQQPGEYGTSSGNRRKGSGGRRRAARSRRADVLRLIVLAVIAVTAWNISGSLGQRNAAPEQPQPPAVVQSPAELDAD</sequence>